<reference evidence="1 2" key="1">
    <citation type="submission" date="2021-06" db="EMBL/GenBank/DDBJ databases">
        <authorList>
            <person name="Kallberg Y."/>
            <person name="Tangrot J."/>
            <person name="Rosling A."/>
        </authorList>
    </citation>
    <scope>NUCLEOTIDE SEQUENCE [LARGE SCALE GENOMIC DNA]</scope>
    <source>
        <strain evidence="1 2">120-4 pot B 10/14</strain>
    </source>
</reference>
<sequence length="109" mass="12894">RRQKLVFNEQVLQFGHSFFLYNYPNLGDHIATKKLKANKTIYWVNFFGYPLVTNNLAELPILHKMMKTEVQQQETQAKFIQKVGVDPECKHRIIDEYRAIILLVEVDLD</sequence>
<evidence type="ECO:0000313" key="2">
    <source>
        <dbReference type="Proteomes" id="UP000789901"/>
    </source>
</evidence>
<protein>
    <submittedName>
        <fullName evidence="1">32100_t:CDS:1</fullName>
    </submittedName>
</protein>
<accession>A0ABN7WGV0</accession>
<feature type="non-terminal residue" evidence="1">
    <location>
        <position position="1"/>
    </location>
</feature>
<gene>
    <name evidence="1" type="ORF">GMARGA_LOCUS30869</name>
</gene>
<dbReference type="EMBL" id="CAJVQB010044560">
    <property type="protein sequence ID" value="CAG8831994.1"/>
    <property type="molecule type" value="Genomic_DNA"/>
</dbReference>
<name>A0ABN7WGV0_GIGMA</name>
<proteinExistence type="predicted"/>
<comment type="caution">
    <text evidence="1">The sequence shown here is derived from an EMBL/GenBank/DDBJ whole genome shotgun (WGS) entry which is preliminary data.</text>
</comment>
<evidence type="ECO:0000313" key="1">
    <source>
        <dbReference type="EMBL" id="CAG8831994.1"/>
    </source>
</evidence>
<keyword evidence="2" id="KW-1185">Reference proteome</keyword>
<organism evidence="1 2">
    <name type="scientific">Gigaspora margarita</name>
    <dbReference type="NCBI Taxonomy" id="4874"/>
    <lineage>
        <taxon>Eukaryota</taxon>
        <taxon>Fungi</taxon>
        <taxon>Fungi incertae sedis</taxon>
        <taxon>Mucoromycota</taxon>
        <taxon>Glomeromycotina</taxon>
        <taxon>Glomeromycetes</taxon>
        <taxon>Diversisporales</taxon>
        <taxon>Gigasporaceae</taxon>
        <taxon>Gigaspora</taxon>
    </lineage>
</organism>
<dbReference type="Proteomes" id="UP000789901">
    <property type="component" value="Unassembled WGS sequence"/>
</dbReference>